<dbReference type="AlphaFoldDB" id="A0A4R8SZU1"/>
<evidence type="ECO:0000313" key="2">
    <source>
        <dbReference type="Proteomes" id="UP000294604"/>
    </source>
</evidence>
<dbReference type="EMBL" id="PECL01000003">
    <property type="protein sequence ID" value="TEA09122.1"/>
    <property type="molecule type" value="Genomic_DNA"/>
</dbReference>
<protein>
    <submittedName>
        <fullName evidence="1">Uncharacterized protein</fullName>
    </submittedName>
</protein>
<name>A0A4R8SZU1_9MYCO</name>
<sequence length="86" mass="8925">MLLLSHNNGKLAASASASVQNGFEMFGGKTVFDLAWQMRFLKSAAGVDAPAPAPSPRATGASTRPLLAAESLGSRILRPPGRICES</sequence>
<accession>A0A4R8SZU1</accession>
<proteinExistence type="predicted"/>
<evidence type="ECO:0000313" key="1">
    <source>
        <dbReference type="EMBL" id="TEA09122.1"/>
    </source>
</evidence>
<gene>
    <name evidence="1" type="ORF">CCUG60884_00291</name>
</gene>
<organism evidence="1 2">
    <name type="scientific">Mycobacteroides salmoniphilum</name>
    <dbReference type="NCBI Taxonomy" id="404941"/>
    <lineage>
        <taxon>Bacteria</taxon>
        <taxon>Bacillati</taxon>
        <taxon>Actinomycetota</taxon>
        <taxon>Actinomycetes</taxon>
        <taxon>Mycobacteriales</taxon>
        <taxon>Mycobacteriaceae</taxon>
        <taxon>Mycobacteroides</taxon>
    </lineage>
</organism>
<dbReference type="Proteomes" id="UP000294604">
    <property type="component" value="Unassembled WGS sequence"/>
</dbReference>
<comment type="caution">
    <text evidence="1">The sequence shown here is derived from an EMBL/GenBank/DDBJ whole genome shotgun (WGS) entry which is preliminary data.</text>
</comment>
<reference evidence="1 2" key="1">
    <citation type="journal article" date="2019" name="Sci. Rep.">
        <title>Extended insight into the Mycobacterium chelonae-abscessus complex through whole genome sequencing of Mycobacterium salmoniphilum outbreak and Mycobacterium salmoniphilum-like strains.</title>
        <authorList>
            <person name="Behra P.R.K."/>
            <person name="Das S."/>
            <person name="Pettersson B.M.F."/>
            <person name="Shirreff L."/>
            <person name="DuCote T."/>
            <person name="Jacobsson K.G."/>
            <person name="Ennis D.G."/>
            <person name="Kirsebom L.A."/>
        </authorList>
    </citation>
    <scope>NUCLEOTIDE SEQUENCE [LARGE SCALE GENOMIC DNA]</scope>
    <source>
        <strain evidence="1 2">CCUG 60884</strain>
    </source>
</reference>